<feature type="compositionally biased region" description="Polar residues" evidence="1">
    <location>
        <begin position="51"/>
        <end position="61"/>
    </location>
</feature>
<dbReference type="Proteomes" id="UP000811246">
    <property type="component" value="Chromosome 2"/>
</dbReference>
<dbReference type="AlphaFoldDB" id="A0A922K4C0"/>
<evidence type="ECO:0000256" key="1">
    <source>
        <dbReference type="SAM" id="MobiDB-lite"/>
    </source>
</evidence>
<comment type="caution">
    <text evidence="2">The sequence shown here is derived from an EMBL/GenBank/DDBJ whole genome shotgun (WGS) entry which is preliminary data.</text>
</comment>
<proteinExistence type="predicted"/>
<evidence type="ECO:0000313" key="3">
    <source>
        <dbReference type="Proteomes" id="UP000811246"/>
    </source>
</evidence>
<name>A0A922K4C0_CARIL</name>
<feature type="region of interest" description="Disordered" evidence="1">
    <location>
        <begin position="51"/>
        <end position="78"/>
    </location>
</feature>
<reference evidence="2" key="1">
    <citation type="submission" date="2021-01" db="EMBL/GenBank/DDBJ databases">
        <authorList>
            <person name="Lovell J.T."/>
            <person name="Bentley N."/>
            <person name="Bhattarai G."/>
            <person name="Jenkins J.W."/>
            <person name="Sreedasyam A."/>
            <person name="Alarcon Y."/>
            <person name="Bock C."/>
            <person name="Boston L."/>
            <person name="Carlson J."/>
            <person name="Cervantes K."/>
            <person name="Clermont K."/>
            <person name="Krom N."/>
            <person name="Kubenka K."/>
            <person name="Mamidi S."/>
            <person name="Mattison C."/>
            <person name="Monteros M."/>
            <person name="Pisani C."/>
            <person name="Plott C."/>
            <person name="Rajasekar S."/>
            <person name="Rhein H.S."/>
            <person name="Rohla C."/>
            <person name="Song M."/>
            <person name="Hilaire R.S."/>
            <person name="Shu S."/>
            <person name="Wells L."/>
            <person name="Wang X."/>
            <person name="Webber J."/>
            <person name="Heerema R.J."/>
            <person name="Klein P."/>
            <person name="Conner P."/>
            <person name="Grauke L."/>
            <person name="Grimwood J."/>
            <person name="Schmutz J."/>
            <person name="Randall J.J."/>
        </authorList>
    </citation>
    <scope>NUCLEOTIDE SEQUENCE</scope>
    <source>
        <tissue evidence="2">Leaf</tissue>
    </source>
</reference>
<organism evidence="2 3">
    <name type="scientific">Carya illinoinensis</name>
    <name type="common">Pecan</name>
    <dbReference type="NCBI Taxonomy" id="32201"/>
    <lineage>
        <taxon>Eukaryota</taxon>
        <taxon>Viridiplantae</taxon>
        <taxon>Streptophyta</taxon>
        <taxon>Embryophyta</taxon>
        <taxon>Tracheophyta</taxon>
        <taxon>Spermatophyta</taxon>
        <taxon>Magnoliopsida</taxon>
        <taxon>eudicotyledons</taxon>
        <taxon>Gunneridae</taxon>
        <taxon>Pentapetalae</taxon>
        <taxon>rosids</taxon>
        <taxon>fabids</taxon>
        <taxon>Fagales</taxon>
        <taxon>Juglandaceae</taxon>
        <taxon>Carya</taxon>
    </lineage>
</organism>
<sequence length="78" mass="8750">MCCQGEEMYWLVDGRVGGQSSQFLFLAIHHRGFGGEVLKRSFHSRPYISRKASNSSYSTSAGERDRPTYNLSTSASRV</sequence>
<protein>
    <submittedName>
        <fullName evidence="2">Uncharacterized protein</fullName>
    </submittedName>
</protein>
<dbReference type="EMBL" id="CM031826">
    <property type="protein sequence ID" value="KAG6726352.1"/>
    <property type="molecule type" value="Genomic_DNA"/>
</dbReference>
<accession>A0A922K4C0</accession>
<feature type="compositionally biased region" description="Polar residues" evidence="1">
    <location>
        <begin position="69"/>
        <end position="78"/>
    </location>
</feature>
<gene>
    <name evidence="2" type="ORF">I3842_02G077100</name>
</gene>
<evidence type="ECO:0000313" key="2">
    <source>
        <dbReference type="EMBL" id="KAG6726352.1"/>
    </source>
</evidence>